<comment type="caution">
    <text evidence="2">The sequence shown here is derived from an EMBL/GenBank/DDBJ whole genome shotgun (WGS) entry which is preliminary data.</text>
</comment>
<evidence type="ECO:0000313" key="2">
    <source>
        <dbReference type="EMBL" id="KAJ7781967.1"/>
    </source>
</evidence>
<sequence>MNTAIEGEDTSRRFKLVQTKWRRKECTKAKVRPLLQRGVFESGAFRRTVGAASSWFRQVPRWRRRRRRRILWTSICLIACTEPELGTEEGADDPAVMVMPVFKAKADHQEETEEEGWRDPAGFLVIRSIIFCAVCTSVGAAGPVWICLVHRISVSEMAVAIRRRWKDPRNISVAESRGVRTGGTDGMLEVRPGDPSGAFEQVGASSQWDHGKSRAPRA</sequence>
<feature type="region of interest" description="Disordered" evidence="1">
    <location>
        <begin position="177"/>
        <end position="218"/>
    </location>
</feature>
<evidence type="ECO:0000256" key="1">
    <source>
        <dbReference type="SAM" id="MobiDB-lite"/>
    </source>
</evidence>
<dbReference type="AlphaFoldDB" id="A0AAD7KB71"/>
<protein>
    <submittedName>
        <fullName evidence="2">Uncharacterized protein</fullName>
    </submittedName>
</protein>
<gene>
    <name evidence="2" type="ORF">DFH07DRAFT_935786</name>
</gene>
<keyword evidence="3" id="KW-1185">Reference proteome</keyword>
<evidence type="ECO:0000313" key="3">
    <source>
        <dbReference type="Proteomes" id="UP001215280"/>
    </source>
</evidence>
<reference evidence="2" key="1">
    <citation type="submission" date="2023-03" db="EMBL/GenBank/DDBJ databases">
        <title>Massive genome expansion in bonnet fungi (Mycena s.s.) driven by repeated elements and novel gene families across ecological guilds.</title>
        <authorList>
            <consortium name="Lawrence Berkeley National Laboratory"/>
            <person name="Harder C.B."/>
            <person name="Miyauchi S."/>
            <person name="Viragh M."/>
            <person name="Kuo A."/>
            <person name="Thoen E."/>
            <person name="Andreopoulos B."/>
            <person name="Lu D."/>
            <person name="Skrede I."/>
            <person name="Drula E."/>
            <person name="Henrissat B."/>
            <person name="Morin E."/>
            <person name="Kohler A."/>
            <person name="Barry K."/>
            <person name="LaButti K."/>
            <person name="Morin E."/>
            <person name="Salamov A."/>
            <person name="Lipzen A."/>
            <person name="Mereny Z."/>
            <person name="Hegedus B."/>
            <person name="Baldrian P."/>
            <person name="Stursova M."/>
            <person name="Weitz H."/>
            <person name="Taylor A."/>
            <person name="Grigoriev I.V."/>
            <person name="Nagy L.G."/>
            <person name="Martin F."/>
            <person name="Kauserud H."/>
        </authorList>
    </citation>
    <scope>NUCLEOTIDE SEQUENCE</scope>
    <source>
        <strain evidence="2">CBHHK188m</strain>
    </source>
</reference>
<proteinExistence type="predicted"/>
<name>A0AAD7KB71_9AGAR</name>
<dbReference type="Proteomes" id="UP001215280">
    <property type="component" value="Unassembled WGS sequence"/>
</dbReference>
<dbReference type="EMBL" id="JARJLG010000004">
    <property type="protein sequence ID" value="KAJ7781967.1"/>
    <property type="molecule type" value="Genomic_DNA"/>
</dbReference>
<accession>A0AAD7KB71</accession>
<organism evidence="2 3">
    <name type="scientific">Mycena maculata</name>
    <dbReference type="NCBI Taxonomy" id="230809"/>
    <lineage>
        <taxon>Eukaryota</taxon>
        <taxon>Fungi</taxon>
        <taxon>Dikarya</taxon>
        <taxon>Basidiomycota</taxon>
        <taxon>Agaricomycotina</taxon>
        <taxon>Agaricomycetes</taxon>
        <taxon>Agaricomycetidae</taxon>
        <taxon>Agaricales</taxon>
        <taxon>Marasmiineae</taxon>
        <taxon>Mycenaceae</taxon>
        <taxon>Mycena</taxon>
    </lineage>
</organism>